<comment type="caution">
    <text evidence="2">The sequence shown here is derived from an EMBL/GenBank/DDBJ whole genome shotgun (WGS) entry which is preliminary data.</text>
</comment>
<dbReference type="RefSeq" id="WP_127936246.1">
    <property type="nucleotide sequence ID" value="NZ_SAUN01000001.1"/>
</dbReference>
<dbReference type="InterPro" id="IPR006626">
    <property type="entry name" value="PbH1"/>
</dbReference>
<dbReference type="OrthoDB" id="227157at2"/>
<evidence type="ECO:0000259" key="1">
    <source>
        <dbReference type="Pfam" id="PF13229"/>
    </source>
</evidence>
<dbReference type="GO" id="GO:0016829">
    <property type="term" value="F:lyase activity"/>
    <property type="evidence" value="ECO:0007669"/>
    <property type="project" value="UniProtKB-KW"/>
</dbReference>
<dbReference type="PANTHER" id="PTHR36453:SF1">
    <property type="entry name" value="RIGHT HANDED BETA HELIX DOMAIN-CONTAINING PROTEIN"/>
    <property type="match status" value="1"/>
</dbReference>
<dbReference type="InterPro" id="IPR012334">
    <property type="entry name" value="Pectin_lyas_fold"/>
</dbReference>
<dbReference type="AlphaFoldDB" id="A0A438MFA3"/>
<dbReference type="Gene3D" id="2.160.20.10">
    <property type="entry name" value="Single-stranded right-handed beta-helix, Pectin lyase-like"/>
    <property type="match status" value="2"/>
</dbReference>
<evidence type="ECO:0000313" key="2">
    <source>
        <dbReference type="EMBL" id="RVX44482.1"/>
    </source>
</evidence>
<dbReference type="InterPro" id="IPR011050">
    <property type="entry name" value="Pectin_lyase_fold/virulence"/>
</dbReference>
<dbReference type="SMART" id="SM00710">
    <property type="entry name" value="PbH1"/>
    <property type="match status" value="6"/>
</dbReference>
<keyword evidence="3" id="KW-1185">Reference proteome</keyword>
<dbReference type="Proteomes" id="UP000284824">
    <property type="component" value="Unassembled WGS sequence"/>
</dbReference>
<dbReference type="SUPFAM" id="SSF51126">
    <property type="entry name" value="Pectin lyase-like"/>
    <property type="match status" value="1"/>
</dbReference>
<keyword evidence="2" id="KW-0456">Lyase</keyword>
<name>A0A438MFA3_9ACTN</name>
<gene>
    <name evidence="2" type="ORF">EDD27_7216</name>
</gene>
<dbReference type="InterPro" id="IPR039448">
    <property type="entry name" value="Beta_helix"/>
</dbReference>
<dbReference type="Pfam" id="PF13229">
    <property type="entry name" value="Beta_helix"/>
    <property type="match status" value="1"/>
</dbReference>
<proteinExistence type="predicted"/>
<dbReference type="EMBL" id="SAUN01000001">
    <property type="protein sequence ID" value="RVX44482.1"/>
    <property type="molecule type" value="Genomic_DNA"/>
</dbReference>
<dbReference type="PANTHER" id="PTHR36453">
    <property type="entry name" value="SECRETED PROTEIN-RELATED"/>
    <property type="match status" value="1"/>
</dbReference>
<reference evidence="2 3" key="1">
    <citation type="submission" date="2019-01" db="EMBL/GenBank/DDBJ databases">
        <title>Sequencing the genomes of 1000 actinobacteria strains.</title>
        <authorList>
            <person name="Klenk H.-P."/>
        </authorList>
    </citation>
    <scope>NUCLEOTIDE SEQUENCE [LARGE SCALE GENOMIC DNA]</scope>
    <source>
        <strain evidence="2 3">DSM 43925</strain>
    </source>
</reference>
<sequence length="589" mass="62168">MFHFHVAPSGDDTGAGSAEQPFATLERARSAARQAAGDVIVHLRAGTHVLTETLELTDADSGRDGHRIVYQAHGYGTPDHEEVVISGGRRVTGWRERDGVWTADVGDLDTRQLYVDGRRVLRAGIPGLPGAARATVTGYVTDSVDPRRWHSPGDVEFVYQGVYPWTEARCGVATVSADGDATVVTMAQPAFGWAAELYNSTWEGQTSSGLGLPTRIENDAAFLSEPGTFVLDRSVPGRHVLLYLPRPGEDPERTQVVAPVLETLLSVAGARNVSFRGLVFADATWLRPSRPEGFLHYHGSGYYEGGGVETAVLGEGASVTYPAASASIPACVTFQDVAAVEIEGCRFTRLGAFGLGVSGGAGVAVRGCDFDTLSGGGISVSDGQDVTIEDTWVHDVGLEYSGSPGIAVSGARGCVVANNEIADVPHCGIVISPGEGARVLRNLTVDTMKVLADGGGIYLAGAQGVSHENGALVQGNVIEDTRTPYNFGLYTDYGAAWVTVEENVVTRADNTAVLAVAPPLENVIYRGNVWDADPVGHDSPPRGVTYEGNVTFKDERELNAATVGIRSRAGLLRPRPGSRTWRAGPGASE</sequence>
<feature type="domain" description="Right handed beta helix" evidence="1">
    <location>
        <begin position="331"/>
        <end position="464"/>
    </location>
</feature>
<accession>A0A438MFA3</accession>
<evidence type="ECO:0000313" key="3">
    <source>
        <dbReference type="Proteomes" id="UP000284824"/>
    </source>
</evidence>
<protein>
    <submittedName>
        <fullName evidence="2">Parallel beta helix pectate lyase-like protein</fullName>
    </submittedName>
</protein>
<organism evidence="2 3">
    <name type="scientific">Nonomuraea polychroma</name>
    <dbReference type="NCBI Taxonomy" id="46176"/>
    <lineage>
        <taxon>Bacteria</taxon>
        <taxon>Bacillati</taxon>
        <taxon>Actinomycetota</taxon>
        <taxon>Actinomycetes</taxon>
        <taxon>Streptosporangiales</taxon>
        <taxon>Streptosporangiaceae</taxon>
        <taxon>Nonomuraea</taxon>
    </lineage>
</organism>